<keyword evidence="2" id="KW-1185">Reference proteome</keyword>
<evidence type="ECO:0000313" key="2">
    <source>
        <dbReference type="Proteomes" id="UP000008068"/>
    </source>
</evidence>
<dbReference type="InParanoid" id="G0MQY0"/>
<name>G0MQY0_CAEBE</name>
<organism evidence="2">
    <name type="scientific">Caenorhabditis brenneri</name>
    <name type="common">Nematode worm</name>
    <dbReference type="NCBI Taxonomy" id="135651"/>
    <lineage>
        <taxon>Eukaryota</taxon>
        <taxon>Metazoa</taxon>
        <taxon>Ecdysozoa</taxon>
        <taxon>Nematoda</taxon>
        <taxon>Chromadorea</taxon>
        <taxon>Rhabditida</taxon>
        <taxon>Rhabditina</taxon>
        <taxon>Rhabditomorpha</taxon>
        <taxon>Rhabditoidea</taxon>
        <taxon>Rhabditidae</taxon>
        <taxon>Peloderinae</taxon>
        <taxon>Caenorhabditis</taxon>
    </lineage>
</organism>
<protein>
    <submittedName>
        <fullName evidence="1">Uncharacterized protein</fullName>
    </submittedName>
</protein>
<evidence type="ECO:0000313" key="1">
    <source>
        <dbReference type="EMBL" id="EGT42018.1"/>
    </source>
</evidence>
<dbReference type="OrthoDB" id="10068888at2759"/>
<dbReference type="EMBL" id="GL379808">
    <property type="protein sequence ID" value="EGT42018.1"/>
    <property type="molecule type" value="Genomic_DNA"/>
</dbReference>
<dbReference type="Proteomes" id="UP000008068">
    <property type="component" value="Unassembled WGS sequence"/>
</dbReference>
<proteinExistence type="predicted"/>
<gene>
    <name evidence="1" type="ORF">CAEBREN_18043</name>
</gene>
<dbReference type="AlphaFoldDB" id="G0MQY0"/>
<reference evidence="2" key="1">
    <citation type="submission" date="2011-07" db="EMBL/GenBank/DDBJ databases">
        <authorList>
            <consortium name="Caenorhabditis brenneri Sequencing and Analysis Consortium"/>
            <person name="Wilson R.K."/>
        </authorList>
    </citation>
    <scope>NUCLEOTIDE SEQUENCE [LARGE SCALE GENOMIC DNA]</scope>
    <source>
        <strain evidence="2">PB2801</strain>
    </source>
</reference>
<dbReference type="HOGENOM" id="CLU_3160414_0_0_1"/>
<sequence>MTGGDTWRVDYTPMALGQIVGNSGYETQGVRGYQMDGGALFNPYQQGK</sequence>
<accession>G0MQY0</accession>